<accession>A0ABV7PJ76</accession>
<organism evidence="6 7">
    <name type="scientific">Massilia haematophila</name>
    <dbReference type="NCBI Taxonomy" id="457923"/>
    <lineage>
        <taxon>Bacteria</taxon>
        <taxon>Pseudomonadati</taxon>
        <taxon>Pseudomonadota</taxon>
        <taxon>Betaproteobacteria</taxon>
        <taxon>Burkholderiales</taxon>
        <taxon>Oxalobacteraceae</taxon>
        <taxon>Telluria group</taxon>
        <taxon>Massilia</taxon>
    </lineage>
</organism>
<sequence length="255" mass="28337">MIPIQLPQEADLIGLGVFSVPDFYGSDKNEGVAAPILRYQFKGTKLYGQILGPEALVNLVDREDFRAGPLIRFRSRRDDDVDNDIVKQMDPVASATEMGVFASYHMPVDSRPFHKVIFYADVVGNTNGVYNGATGNVRATYIYPFEQGMMGMPLIGHVGFGLFWASKDFNERYFGVRGRDLNLFPERGGFDYRPDSGLTSIKIPFGLSSQVSPEWLLTVAGRYEALVGDAKDSPIVDRQGNKNQWTIGIAASYIF</sequence>
<evidence type="ECO:0000256" key="2">
    <source>
        <dbReference type="ARBA" id="ARBA00005722"/>
    </source>
</evidence>
<keyword evidence="7" id="KW-1185">Reference proteome</keyword>
<gene>
    <name evidence="6" type="ORF">ACFOPH_05905</name>
</gene>
<keyword evidence="3" id="KW-0732">Signal</keyword>
<comment type="subcellular location">
    <subcellularLocation>
        <location evidence="1">Cell outer membrane</location>
    </subcellularLocation>
</comment>
<dbReference type="Proteomes" id="UP001595665">
    <property type="component" value="Unassembled WGS sequence"/>
</dbReference>
<dbReference type="PANTHER" id="PTHR38776:SF1">
    <property type="entry name" value="MLTA-INTERACTING PROTEIN-RELATED"/>
    <property type="match status" value="1"/>
</dbReference>
<dbReference type="InterPro" id="IPR010583">
    <property type="entry name" value="MipA"/>
</dbReference>
<comment type="similarity">
    <text evidence="2">Belongs to the MipA/OmpV family.</text>
</comment>
<name>A0ABV7PJ76_9BURK</name>
<evidence type="ECO:0000256" key="4">
    <source>
        <dbReference type="ARBA" id="ARBA00023136"/>
    </source>
</evidence>
<dbReference type="PANTHER" id="PTHR38776">
    <property type="entry name" value="MLTA-INTERACTING PROTEIN-RELATED"/>
    <property type="match status" value="1"/>
</dbReference>
<proteinExistence type="inferred from homology"/>
<evidence type="ECO:0000256" key="5">
    <source>
        <dbReference type="ARBA" id="ARBA00023237"/>
    </source>
</evidence>
<evidence type="ECO:0000313" key="7">
    <source>
        <dbReference type="Proteomes" id="UP001595665"/>
    </source>
</evidence>
<dbReference type="EMBL" id="JBHRVV010000001">
    <property type="protein sequence ID" value="MFC3457777.1"/>
    <property type="molecule type" value="Genomic_DNA"/>
</dbReference>
<keyword evidence="4" id="KW-0472">Membrane</keyword>
<comment type="caution">
    <text evidence="6">The sequence shown here is derived from an EMBL/GenBank/DDBJ whole genome shotgun (WGS) entry which is preliminary data.</text>
</comment>
<reference evidence="7" key="1">
    <citation type="journal article" date="2019" name="Int. J. Syst. Evol. Microbiol.">
        <title>The Global Catalogue of Microorganisms (GCM) 10K type strain sequencing project: providing services to taxonomists for standard genome sequencing and annotation.</title>
        <authorList>
            <consortium name="The Broad Institute Genomics Platform"/>
            <consortium name="The Broad Institute Genome Sequencing Center for Infectious Disease"/>
            <person name="Wu L."/>
            <person name="Ma J."/>
        </authorList>
    </citation>
    <scope>NUCLEOTIDE SEQUENCE [LARGE SCALE GENOMIC DNA]</scope>
    <source>
        <strain evidence="7">CCM 7480</strain>
    </source>
</reference>
<evidence type="ECO:0000256" key="1">
    <source>
        <dbReference type="ARBA" id="ARBA00004442"/>
    </source>
</evidence>
<evidence type="ECO:0000313" key="6">
    <source>
        <dbReference type="EMBL" id="MFC3457777.1"/>
    </source>
</evidence>
<protein>
    <submittedName>
        <fullName evidence="6">MipA/OmpV family protein</fullName>
    </submittedName>
</protein>
<evidence type="ECO:0000256" key="3">
    <source>
        <dbReference type="ARBA" id="ARBA00022729"/>
    </source>
</evidence>
<keyword evidence="5" id="KW-0998">Cell outer membrane</keyword>
<dbReference type="RefSeq" id="WP_379734133.1">
    <property type="nucleotide sequence ID" value="NZ_JBHRVV010000001.1"/>
</dbReference>
<dbReference type="Pfam" id="PF06629">
    <property type="entry name" value="MipA"/>
    <property type="match status" value="1"/>
</dbReference>